<name>A0A9D1Q8Z3_9FIRM</name>
<dbReference type="InterPro" id="IPR006311">
    <property type="entry name" value="TAT_signal"/>
</dbReference>
<protein>
    <submittedName>
        <fullName evidence="2">DUF4340 domain-containing protein</fullName>
    </submittedName>
</protein>
<gene>
    <name evidence="2" type="ORF">H9890_04355</name>
</gene>
<dbReference type="EMBL" id="DXHQ01000048">
    <property type="protein sequence ID" value="HIW08618.1"/>
    <property type="molecule type" value="Genomic_DNA"/>
</dbReference>
<dbReference type="PROSITE" id="PS51318">
    <property type="entry name" value="TAT"/>
    <property type="match status" value="1"/>
</dbReference>
<reference evidence="2" key="2">
    <citation type="submission" date="2021-04" db="EMBL/GenBank/DDBJ databases">
        <authorList>
            <person name="Gilroy R."/>
        </authorList>
    </citation>
    <scope>NUCLEOTIDE SEQUENCE</scope>
    <source>
        <strain evidence="2">ChiHcolR34-3080</strain>
    </source>
</reference>
<comment type="caution">
    <text evidence="2">The sequence shown here is derived from an EMBL/GenBank/DDBJ whole genome shotgun (WGS) entry which is preliminary data.</text>
</comment>
<evidence type="ECO:0000313" key="3">
    <source>
        <dbReference type="Proteomes" id="UP000823933"/>
    </source>
</evidence>
<reference evidence="2" key="1">
    <citation type="journal article" date="2021" name="PeerJ">
        <title>Extensive microbial diversity within the chicken gut microbiome revealed by metagenomics and culture.</title>
        <authorList>
            <person name="Gilroy R."/>
            <person name="Ravi A."/>
            <person name="Getino M."/>
            <person name="Pursley I."/>
            <person name="Horton D.L."/>
            <person name="Alikhan N.F."/>
            <person name="Baker D."/>
            <person name="Gharbi K."/>
            <person name="Hall N."/>
            <person name="Watson M."/>
            <person name="Adriaenssens E.M."/>
            <person name="Foster-Nyarko E."/>
            <person name="Jarju S."/>
            <person name="Secka A."/>
            <person name="Antonio M."/>
            <person name="Oren A."/>
            <person name="Chaudhuri R.R."/>
            <person name="La Ragione R."/>
            <person name="Hildebrand F."/>
            <person name="Pallen M.J."/>
        </authorList>
    </citation>
    <scope>NUCLEOTIDE SEQUENCE</scope>
    <source>
        <strain evidence="2">ChiHcolR34-3080</strain>
    </source>
</reference>
<feature type="domain" description="DUF4340" evidence="1">
    <location>
        <begin position="75"/>
        <end position="205"/>
    </location>
</feature>
<accession>A0A9D1Q8Z3</accession>
<evidence type="ECO:0000259" key="1">
    <source>
        <dbReference type="Pfam" id="PF14238"/>
    </source>
</evidence>
<feature type="domain" description="DUF4340" evidence="1">
    <location>
        <begin position="222"/>
        <end position="314"/>
    </location>
</feature>
<dbReference type="AlphaFoldDB" id="A0A9D1Q8Z3"/>
<dbReference type="Pfam" id="PF14238">
    <property type="entry name" value="DUF4340"/>
    <property type="match status" value="2"/>
</dbReference>
<proteinExistence type="predicted"/>
<sequence length="321" mass="33926">MRAERRTLLVLLGLIALAGAALALLTAANRRAAEAEREAEEGSIPLTAFGEAELEAIEYTWQGQTVRLAYDGENWTLADDPDYHLDQTPCDTMAAALVGLRAKRRLEAQPGEDYGFAAPLVTVAVTAAGRTETFVFGDSNPVTGDIYLQKAGEDAVYTADAARAGCFEVSREELFEPFNPAGITASRLETIRYTLADGEEVCLQAVSVPDESGADSAYTTVWRLTDQPDAPLDEEKVEAILSALGGYVTGQITPAAGADPAACGFDAPLAAVTAWDGAGEYVLTYGEGTDGYYLMVEGDGSVYTVDGAAANAFLPAEELKI</sequence>
<dbReference type="InterPro" id="IPR025641">
    <property type="entry name" value="DUF4340"/>
</dbReference>
<organism evidence="2 3">
    <name type="scientific">Candidatus Faecalibacterium intestinigallinarum</name>
    <dbReference type="NCBI Taxonomy" id="2838581"/>
    <lineage>
        <taxon>Bacteria</taxon>
        <taxon>Bacillati</taxon>
        <taxon>Bacillota</taxon>
        <taxon>Clostridia</taxon>
        <taxon>Eubacteriales</taxon>
        <taxon>Oscillospiraceae</taxon>
        <taxon>Faecalibacterium</taxon>
    </lineage>
</organism>
<evidence type="ECO:0000313" key="2">
    <source>
        <dbReference type="EMBL" id="HIW08618.1"/>
    </source>
</evidence>
<dbReference type="Proteomes" id="UP000823933">
    <property type="component" value="Unassembled WGS sequence"/>
</dbReference>